<dbReference type="EMBL" id="BMAO01004910">
    <property type="protein sequence ID" value="GFQ97833.1"/>
    <property type="molecule type" value="Genomic_DNA"/>
</dbReference>
<dbReference type="OrthoDB" id="8121869at2759"/>
<evidence type="ECO:0000313" key="2">
    <source>
        <dbReference type="Proteomes" id="UP000887116"/>
    </source>
</evidence>
<accession>A0A8X6L8L7</accession>
<dbReference type="AlphaFoldDB" id="A0A8X6L8L7"/>
<keyword evidence="2" id="KW-1185">Reference proteome</keyword>
<protein>
    <submittedName>
        <fullName evidence="1">Uncharacterized protein</fullName>
    </submittedName>
</protein>
<dbReference type="Proteomes" id="UP000887116">
    <property type="component" value="Unassembled WGS sequence"/>
</dbReference>
<organism evidence="1 2">
    <name type="scientific">Trichonephila clavata</name>
    <name type="common">Joro spider</name>
    <name type="synonym">Nephila clavata</name>
    <dbReference type="NCBI Taxonomy" id="2740835"/>
    <lineage>
        <taxon>Eukaryota</taxon>
        <taxon>Metazoa</taxon>
        <taxon>Ecdysozoa</taxon>
        <taxon>Arthropoda</taxon>
        <taxon>Chelicerata</taxon>
        <taxon>Arachnida</taxon>
        <taxon>Araneae</taxon>
        <taxon>Araneomorphae</taxon>
        <taxon>Entelegynae</taxon>
        <taxon>Araneoidea</taxon>
        <taxon>Nephilidae</taxon>
        <taxon>Trichonephila</taxon>
    </lineage>
</organism>
<gene>
    <name evidence="1" type="ORF">TNCT_452461</name>
</gene>
<evidence type="ECO:0000313" key="1">
    <source>
        <dbReference type="EMBL" id="GFQ97833.1"/>
    </source>
</evidence>
<reference evidence="1" key="1">
    <citation type="submission" date="2020-07" db="EMBL/GenBank/DDBJ databases">
        <title>Multicomponent nature underlies the extraordinary mechanical properties of spider dragline silk.</title>
        <authorList>
            <person name="Kono N."/>
            <person name="Nakamura H."/>
            <person name="Mori M."/>
            <person name="Yoshida Y."/>
            <person name="Ohtoshi R."/>
            <person name="Malay A.D."/>
            <person name="Moran D.A.P."/>
            <person name="Tomita M."/>
            <person name="Numata K."/>
            <person name="Arakawa K."/>
        </authorList>
    </citation>
    <scope>NUCLEOTIDE SEQUENCE</scope>
</reference>
<proteinExistence type="predicted"/>
<name>A0A8X6L8L7_TRICU</name>
<sequence length="92" mass="10625">MWSTATESKASSTLASMLPREVMQPCLLMQMKCRRGLMRSPLINKDDTLVAVWRLLNFPIHQRYPTVVHLVVHLEGGQRKYYEPGQPNSTFH</sequence>
<comment type="caution">
    <text evidence="1">The sequence shown here is derived from an EMBL/GenBank/DDBJ whole genome shotgun (WGS) entry which is preliminary data.</text>
</comment>